<protein>
    <submittedName>
        <fullName evidence="1">Uncharacterized protein</fullName>
    </submittedName>
</protein>
<sequence>MVVLLISAPLSHELEPPANPARFKAMNARFETLCNNAKAANVIIMTVALDLSASKSDEKAQIDLLKSCSSNSRVRLEDGKPAKLFWNSTGGNLAETFRQIGDELSNLRLVD</sequence>
<name>A0A1J6IJ50_9HYPH</name>
<dbReference type="Proteomes" id="UP000182985">
    <property type="component" value="Unassembled WGS sequence"/>
</dbReference>
<organism evidence="1 2">
    <name type="scientific">Brucella cytisi</name>
    <dbReference type="NCBI Taxonomy" id="407152"/>
    <lineage>
        <taxon>Bacteria</taxon>
        <taxon>Pseudomonadati</taxon>
        <taxon>Pseudomonadota</taxon>
        <taxon>Alphaproteobacteria</taxon>
        <taxon>Hyphomicrobiales</taxon>
        <taxon>Brucellaceae</taxon>
        <taxon>Brucella/Ochrobactrum group</taxon>
        <taxon>Brucella</taxon>
    </lineage>
</organism>
<dbReference type="AlphaFoldDB" id="A0A1J6IJ50"/>
<proteinExistence type="predicted"/>
<evidence type="ECO:0000313" key="2">
    <source>
        <dbReference type="Proteomes" id="UP000182985"/>
    </source>
</evidence>
<accession>A0A1J6IJ50</accession>
<comment type="caution">
    <text evidence="1">The sequence shown here is derived from an EMBL/GenBank/DDBJ whole genome shotgun (WGS) entry which is preliminary data.</text>
</comment>
<reference evidence="1 2" key="1">
    <citation type="submission" date="2016-10" db="EMBL/GenBank/DDBJ databases">
        <title>The Draft Genome Sequence of the Potato Rhizosphere Bacteria Ochrobactrum sp. IPA7.2.</title>
        <authorList>
            <person name="Gogoleva N.E."/>
            <person name="Khlopko Y.A."/>
            <person name="Burygin G.L."/>
            <person name="Plotnikov A.O."/>
        </authorList>
    </citation>
    <scope>NUCLEOTIDE SEQUENCE [LARGE SCALE GENOMIC DNA]</scope>
    <source>
        <strain evidence="1 2">IPA7.2</strain>
    </source>
</reference>
<evidence type="ECO:0000313" key="1">
    <source>
        <dbReference type="EMBL" id="OIS95152.1"/>
    </source>
</evidence>
<dbReference type="EMBL" id="MOEC01000002">
    <property type="protein sequence ID" value="OIS95152.1"/>
    <property type="molecule type" value="Genomic_DNA"/>
</dbReference>
<keyword evidence="2" id="KW-1185">Reference proteome</keyword>
<gene>
    <name evidence="1" type="ORF">BLA27_04010</name>
</gene>